<protein>
    <recommendedName>
        <fullName evidence="2">Glycosyltransferase 2-like domain-containing protein</fullName>
    </recommendedName>
</protein>
<evidence type="ECO:0008006" key="2">
    <source>
        <dbReference type="Google" id="ProtNLM"/>
    </source>
</evidence>
<name>A0A6C0HII1_9ZZZZ</name>
<dbReference type="AlphaFoldDB" id="A0A6C0HII1"/>
<dbReference type="InterPro" id="IPR029044">
    <property type="entry name" value="Nucleotide-diphossugar_trans"/>
</dbReference>
<proteinExistence type="predicted"/>
<evidence type="ECO:0000313" key="1">
    <source>
        <dbReference type="EMBL" id="QHT80170.1"/>
    </source>
</evidence>
<dbReference type="EMBL" id="MN739966">
    <property type="protein sequence ID" value="QHT80170.1"/>
    <property type="molecule type" value="Genomic_DNA"/>
</dbReference>
<accession>A0A6C0HII1</accession>
<organism evidence="1">
    <name type="scientific">viral metagenome</name>
    <dbReference type="NCBI Taxonomy" id="1070528"/>
    <lineage>
        <taxon>unclassified sequences</taxon>
        <taxon>metagenomes</taxon>
        <taxon>organismal metagenomes</taxon>
    </lineage>
</organism>
<dbReference type="SUPFAM" id="SSF53448">
    <property type="entry name" value="Nucleotide-diphospho-sugar transferases"/>
    <property type="match status" value="1"/>
</dbReference>
<dbReference type="Gene3D" id="3.90.550.10">
    <property type="entry name" value="Spore Coat Polysaccharide Biosynthesis Protein SpsA, Chain A"/>
    <property type="match status" value="1"/>
</dbReference>
<sequence length="262" mass="31061">MYDYKVVVCGCTKNSAAYIEAVLKNMYKMRDIFKEFQMVIYENDSSDATANILNKFGKEHTNFHLFSENGVRENIRPIVIAQGRNKMLDYVNAKFPEYDYMVMADFDVMDLYTNDDFKQIFKHDISTWDVLTANCNGPYYDIWPLRIEASLWKNDIHGDLWPDVIDYDCWQKYDRERYVYRNQVIIPETKPLIPVHSAFGGFGIYRMAIIKNCKYLGHDHKVATCEHTNFNREIREKNKGRIFICPSFKVKCQWEHVKQKTS</sequence>
<reference evidence="1" key="1">
    <citation type="journal article" date="2020" name="Nature">
        <title>Giant virus diversity and host interactions through global metagenomics.</title>
        <authorList>
            <person name="Schulz F."/>
            <person name="Roux S."/>
            <person name="Paez-Espino D."/>
            <person name="Jungbluth S."/>
            <person name="Walsh D.A."/>
            <person name="Denef V.J."/>
            <person name="McMahon K.D."/>
            <person name="Konstantinidis K.T."/>
            <person name="Eloe-Fadrosh E.A."/>
            <person name="Kyrpides N.C."/>
            <person name="Woyke T."/>
        </authorList>
    </citation>
    <scope>NUCLEOTIDE SEQUENCE</scope>
    <source>
        <strain evidence="1">GVMAG-M-3300023184-120</strain>
    </source>
</reference>